<feature type="transmembrane region" description="Helical" evidence="1">
    <location>
        <begin position="143"/>
        <end position="162"/>
    </location>
</feature>
<dbReference type="Pfam" id="PF03596">
    <property type="entry name" value="Cad"/>
    <property type="match status" value="1"/>
</dbReference>
<dbReference type="EMBL" id="CP092363">
    <property type="protein sequence ID" value="ULN44791.1"/>
    <property type="molecule type" value="Genomic_DNA"/>
</dbReference>
<keyword evidence="1" id="KW-0472">Membrane</keyword>
<organism evidence="2 3">
    <name type="scientific">Mycolicibacterium crocinum</name>
    <dbReference type="NCBI Taxonomy" id="388459"/>
    <lineage>
        <taxon>Bacteria</taxon>
        <taxon>Bacillati</taxon>
        <taxon>Actinomycetota</taxon>
        <taxon>Actinomycetes</taxon>
        <taxon>Mycobacteriales</taxon>
        <taxon>Mycobacteriaceae</taxon>
        <taxon>Mycolicibacterium</taxon>
    </lineage>
</organism>
<dbReference type="RefSeq" id="WP_240180770.1">
    <property type="nucleotide sequence ID" value="NZ_CP092363.2"/>
</dbReference>
<dbReference type="Proteomes" id="UP001055337">
    <property type="component" value="Plasmid unnamed"/>
</dbReference>
<geneLocation type="plasmid" evidence="2 3">
    <name>unnamed</name>
</geneLocation>
<reference evidence="2" key="1">
    <citation type="submission" date="2022-08" db="EMBL/GenBank/DDBJ databases">
        <title>Whole genome sequencing of non-tuberculosis mycobacteria type-strains.</title>
        <authorList>
            <person name="Igarashi Y."/>
            <person name="Osugi A."/>
            <person name="Mitarai S."/>
        </authorList>
    </citation>
    <scope>NUCLEOTIDE SEQUENCE</scope>
    <source>
        <strain evidence="2">JCM 16369</strain>
    </source>
</reference>
<proteinExistence type="predicted"/>
<feature type="transmembrane region" description="Helical" evidence="1">
    <location>
        <begin position="41"/>
        <end position="63"/>
    </location>
</feature>
<keyword evidence="1" id="KW-0812">Transmembrane</keyword>
<evidence type="ECO:0000256" key="1">
    <source>
        <dbReference type="SAM" id="Phobius"/>
    </source>
</evidence>
<feature type="transmembrane region" description="Helical" evidence="1">
    <location>
        <begin position="174"/>
        <end position="192"/>
    </location>
</feature>
<keyword evidence="1" id="KW-1133">Transmembrane helix</keyword>
<evidence type="ECO:0000313" key="3">
    <source>
        <dbReference type="Proteomes" id="UP001055337"/>
    </source>
</evidence>
<name>A0ABY3TXK8_9MYCO</name>
<evidence type="ECO:0000313" key="2">
    <source>
        <dbReference type="EMBL" id="ULN44791.1"/>
    </source>
</evidence>
<protein>
    <submittedName>
        <fullName evidence="2">Cadmium resistance transporter</fullName>
    </submittedName>
</protein>
<keyword evidence="3" id="KW-1185">Reference proteome</keyword>
<sequence>MDWTLTGKAASIFAVTNIDDIVVLAVFFGQAGPSRAAAIRVVLGQYVGFAAILAVSVAGALGAELLPRAAIPYLGLLPLLLGVRAAWKLWREHGEEDNPRDASPTDKAGVMQIATVTFANGGDNIGVYVPVFSVTSFSGMTGYVSVFLIGVAFWCLAGWYFARHPAVARILTRWGHFILPVVLIGIGLVILIEGGAFGL</sequence>
<keyword evidence="2" id="KW-0614">Plasmid</keyword>
<feature type="transmembrane region" description="Helical" evidence="1">
    <location>
        <begin position="12"/>
        <end position="29"/>
    </location>
</feature>
<accession>A0ABY3TXK8</accession>
<dbReference type="InterPro" id="IPR004676">
    <property type="entry name" value="Cd-R_transporter"/>
</dbReference>
<gene>
    <name evidence="2" type="ORF">MI149_29330</name>
</gene>